<comment type="caution">
    <text evidence="2">The sequence shown here is derived from an EMBL/GenBank/DDBJ whole genome shotgun (WGS) entry which is preliminary data.</text>
</comment>
<dbReference type="EMBL" id="JAKIXB020000002">
    <property type="protein sequence ID" value="KAL1611118.1"/>
    <property type="molecule type" value="Genomic_DNA"/>
</dbReference>
<evidence type="ECO:0008006" key="4">
    <source>
        <dbReference type="Google" id="ProtNLM"/>
    </source>
</evidence>
<organism evidence="2 3">
    <name type="scientific">Nothophoma quercina</name>
    <dbReference type="NCBI Taxonomy" id="749835"/>
    <lineage>
        <taxon>Eukaryota</taxon>
        <taxon>Fungi</taxon>
        <taxon>Dikarya</taxon>
        <taxon>Ascomycota</taxon>
        <taxon>Pezizomycotina</taxon>
        <taxon>Dothideomycetes</taxon>
        <taxon>Pleosporomycetidae</taxon>
        <taxon>Pleosporales</taxon>
        <taxon>Pleosporineae</taxon>
        <taxon>Didymellaceae</taxon>
        <taxon>Nothophoma</taxon>
    </lineage>
</organism>
<dbReference type="PANTHER" id="PTHR13464:SF0">
    <property type="entry name" value="SAP30-BINDING PROTEIN"/>
    <property type="match status" value="1"/>
</dbReference>
<name>A0ABR3S3M9_9PLEO</name>
<feature type="region of interest" description="Disordered" evidence="1">
    <location>
        <begin position="55"/>
        <end position="104"/>
    </location>
</feature>
<evidence type="ECO:0000313" key="2">
    <source>
        <dbReference type="EMBL" id="KAL1611118.1"/>
    </source>
</evidence>
<accession>A0ABR3S3M9</accession>
<dbReference type="Pfam" id="PF07818">
    <property type="entry name" value="HCNGP"/>
    <property type="match status" value="1"/>
</dbReference>
<dbReference type="PANTHER" id="PTHR13464">
    <property type="entry name" value="TRANSCRIPTIONAL REGULATOR PROTEIN HCNGP"/>
    <property type="match status" value="1"/>
</dbReference>
<feature type="region of interest" description="Disordered" evidence="1">
    <location>
        <begin position="204"/>
        <end position="257"/>
    </location>
</feature>
<feature type="region of interest" description="Disordered" evidence="1">
    <location>
        <begin position="1"/>
        <end position="23"/>
    </location>
</feature>
<proteinExistence type="predicted"/>
<evidence type="ECO:0000313" key="3">
    <source>
        <dbReference type="Proteomes" id="UP001521222"/>
    </source>
</evidence>
<dbReference type="InterPro" id="IPR012479">
    <property type="entry name" value="SAP30BP"/>
</dbReference>
<evidence type="ECO:0000256" key="1">
    <source>
        <dbReference type="SAM" id="MobiDB-lite"/>
    </source>
</evidence>
<protein>
    <recommendedName>
        <fullName evidence="4">HCNGP-like protein</fullName>
    </recommendedName>
</protein>
<dbReference type="Proteomes" id="UP001521222">
    <property type="component" value="Unassembled WGS sequence"/>
</dbReference>
<gene>
    <name evidence="2" type="ORF">SLS59_000758</name>
</gene>
<keyword evidence="3" id="KW-1185">Reference proteome</keyword>
<feature type="compositionally biased region" description="Basic and acidic residues" evidence="1">
    <location>
        <begin position="240"/>
        <end position="257"/>
    </location>
</feature>
<sequence length="257" mass="27660">MLGVNYESSDEEEESTATTLKVSLEHVPTRTSIATNIELANVPVAVAPAAAPEVLPQPAPRKATPPPSAPVNGPAQGPTGSPPPADNDVANDAPPGSPYASSRAIIQNLTLPTIPNFAIPASPPGSPTQRSTKKFAQFLDLKKKGQHFNQRLESSSVLRDPGHSQKLMDFAGISEEEQYASTLPEGLGVPTAFPPWAYVEELRASQKKIGKRKEQEKSGAPREFVPARSTIANRTNTPGKRKELEHRSREGSPKRRR</sequence>
<reference evidence="2 3" key="1">
    <citation type="submission" date="2024-02" db="EMBL/GenBank/DDBJ databases">
        <title>De novo assembly and annotation of 12 fungi associated with fruit tree decline syndrome in Ontario, Canada.</title>
        <authorList>
            <person name="Sulman M."/>
            <person name="Ellouze W."/>
            <person name="Ilyukhin E."/>
        </authorList>
    </citation>
    <scope>NUCLEOTIDE SEQUENCE [LARGE SCALE GENOMIC DNA]</scope>
    <source>
        <strain evidence="2 3">M97-236</strain>
    </source>
</reference>
<feature type="compositionally biased region" description="Pro residues" evidence="1">
    <location>
        <begin position="55"/>
        <end position="69"/>
    </location>
</feature>